<dbReference type="InterPro" id="IPR017850">
    <property type="entry name" value="Alkaline_phosphatase_core_sf"/>
</dbReference>
<dbReference type="Pfam" id="PF01663">
    <property type="entry name" value="Phosphodiest"/>
    <property type="match status" value="1"/>
</dbReference>
<accession>A0A6G0HE07</accession>
<dbReference type="AlphaFoldDB" id="A0A6G0HE07"/>
<protein>
    <submittedName>
        <fullName evidence="1">Ectonucleotide pyrophosphatase/phosphodiesterase family member 7</fullName>
    </submittedName>
</protein>
<dbReference type="InterPro" id="IPR002591">
    <property type="entry name" value="Phosphodiest/P_Trfase"/>
</dbReference>
<dbReference type="PANTHER" id="PTHR10151:SF65">
    <property type="entry name" value="ECTONUCLEOTIDE PYROPHOSPHATASE_PHOSPHODIESTERASE FAMILY MEMBER 7-LIKE PRECURSOR"/>
    <property type="match status" value="1"/>
</dbReference>
<sequence>MKMRCGALPGVSALICTTGKPLSKATARNKLLLILDGFRWGLRPGRGHAEPGSLVKDGVKAKYVTPPMLTMTSPSPSPPHHRWVEDHEVVHNMMFNSTTNLKVPHKQTLSRSEWWNNGVLPLWITAQNQTEWRENIDKVMSWFSDEDFHLVTLYYGEPDNVGHAKGPDHPDRKKIIQQIDRTIGT</sequence>
<dbReference type="PANTHER" id="PTHR10151">
    <property type="entry name" value="ECTONUCLEOTIDE PYROPHOSPHATASE/PHOSPHODIESTERASE"/>
    <property type="match status" value="1"/>
</dbReference>
<evidence type="ECO:0000313" key="2">
    <source>
        <dbReference type="Proteomes" id="UP000424527"/>
    </source>
</evidence>
<reference evidence="1 2" key="1">
    <citation type="submission" date="2019-07" db="EMBL/GenBank/DDBJ databases">
        <title>Chromosome genome assembly for large yellow croaker.</title>
        <authorList>
            <person name="Xiao S."/>
        </authorList>
    </citation>
    <scope>NUCLEOTIDE SEQUENCE [LARGE SCALE GENOMIC DNA]</scope>
    <source>
        <strain evidence="1">JMULYC20181020</strain>
        <tissue evidence="1">Muscle</tissue>
    </source>
</reference>
<gene>
    <name evidence="1" type="ORF">D5F01_LYC24804</name>
</gene>
<name>A0A6G0HE07_LARCR</name>
<comment type="caution">
    <text evidence="1">The sequence shown here is derived from an EMBL/GenBank/DDBJ whole genome shotgun (WGS) entry which is preliminary data.</text>
</comment>
<dbReference type="Gene3D" id="3.40.720.10">
    <property type="entry name" value="Alkaline Phosphatase, subunit A"/>
    <property type="match status" value="2"/>
</dbReference>
<evidence type="ECO:0000313" key="1">
    <source>
        <dbReference type="EMBL" id="KAE8277312.1"/>
    </source>
</evidence>
<dbReference type="SUPFAM" id="SSF53649">
    <property type="entry name" value="Alkaline phosphatase-like"/>
    <property type="match status" value="1"/>
</dbReference>
<dbReference type="Proteomes" id="UP000424527">
    <property type="component" value="Unassembled WGS sequence"/>
</dbReference>
<proteinExistence type="predicted"/>
<dbReference type="EMBL" id="REGW02000867">
    <property type="protein sequence ID" value="KAE8277312.1"/>
    <property type="molecule type" value="Genomic_DNA"/>
</dbReference>
<organism evidence="1 2">
    <name type="scientific">Larimichthys crocea</name>
    <name type="common">Large yellow croaker</name>
    <name type="synonym">Pseudosciaena crocea</name>
    <dbReference type="NCBI Taxonomy" id="215358"/>
    <lineage>
        <taxon>Eukaryota</taxon>
        <taxon>Metazoa</taxon>
        <taxon>Chordata</taxon>
        <taxon>Craniata</taxon>
        <taxon>Vertebrata</taxon>
        <taxon>Euteleostomi</taxon>
        <taxon>Actinopterygii</taxon>
        <taxon>Neopterygii</taxon>
        <taxon>Teleostei</taxon>
        <taxon>Neoteleostei</taxon>
        <taxon>Acanthomorphata</taxon>
        <taxon>Eupercaria</taxon>
        <taxon>Sciaenidae</taxon>
        <taxon>Larimichthys</taxon>
    </lineage>
</organism>
<keyword evidence="2" id="KW-1185">Reference proteome</keyword>